<dbReference type="EMBL" id="NQWI01000044">
    <property type="protein sequence ID" value="PDW03005.1"/>
    <property type="molecule type" value="Genomic_DNA"/>
</dbReference>
<accession>A0A2A6RJD9</accession>
<organism evidence="2 3">
    <name type="scientific">Candidatus Viridilinea mediisalina</name>
    <dbReference type="NCBI Taxonomy" id="2024553"/>
    <lineage>
        <taxon>Bacteria</taxon>
        <taxon>Bacillati</taxon>
        <taxon>Chloroflexota</taxon>
        <taxon>Chloroflexia</taxon>
        <taxon>Chloroflexales</taxon>
        <taxon>Chloroflexineae</taxon>
        <taxon>Oscillochloridaceae</taxon>
        <taxon>Candidatus Viridilinea</taxon>
    </lineage>
</organism>
<gene>
    <name evidence="2" type="ORF">CJ255_11080</name>
</gene>
<dbReference type="InterPro" id="IPR019734">
    <property type="entry name" value="TPR_rpt"/>
</dbReference>
<dbReference type="SMART" id="SM00028">
    <property type="entry name" value="TPR"/>
    <property type="match status" value="2"/>
</dbReference>
<proteinExistence type="predicted"/>
<comment type="caution">
    <text evidence="2">The sequence shown here is derived from an EMBL/GenBank/DDBJ whole genome shotgun (WGS) entry which is preliminary data.</text>
</comment>
<dbReference type="Gene3D" id="1.25.40.10">
    <property type="entry name" value="Tetratricopeptide repeat domain"/>
    <property type="match status" value="2"/>
</dbReference>
<evidence type="ECO:0000259" key="1">
    <source>
        <dbReference type="Pfam" id="PF12770"/>
    </source>
</evidence>
<dbReference type="PANTHER" id="PTHR10098:SF111">
    <property type="entry name" value="CHAT DOMAIN-CONTAINING PROTEIN"/>
    <property type="match status" value="1"/>
</dbReference>
<dbReference type="Proteomes" id="UP000220527">
    <property type="component" value="Unassembled WGS sequence"/>
</dbReference>
<keyword evidence="3" id="KW-1185">Reference proteome</keyword>
<feature type="domain" description="CHAT" evidence="1">
    <location>
        <begin position="705"/>
        <end position="972"/>
    </location>
</feature>
<dbReference type="SUPFAM" id="SSF48452">
    <property type="entry name" value="TPR-like"/>
    <property type="match status" value="2"/>
</dbReference>
<dbReference type="Pfam" id="PF12770">
    <property type="entry name" value="CHAT"/>
    <property type="match status" value="1"/>
</dbReference>
<dbReference type="InterPro" id="IPR011990">
    <property type="entry name" value="TPR-like_helical_dom_sf"/>
</dbReference>
<dbReference type="PANTHER" id="PTHR10098">
    <property type="entry name" value="RAPSYN-RELATED"/>
    <property type="match status" value="1"/>
</dbReference>
<reference evidence="3" key="1">
    <citation type="submission" date="2017-08" db="EMBL/GenBank/DDBJ databases">
        <authorList>
            <person name="Grouzdev D.S."/>
            <person name="Gaisin V.A."/>
            <person name="Rysina M.S."/>
            <person name="Gorlenko V.M."/>
        </authorList>
    </citation>
    <scope>NUCLEOTIDE SEQUENCE [LARGE SCALE GENOMIC DNA]</scope>
    <source>
        <strain evidence="3">Kir15-3F</strain>
    </source>
</reference>
<name>A0A2A6RJD9_9CHLR</name>
<dbReference type="InterPro" id="IPR024983">
    <property type="entry name" value="CHAT_dom"/>
</dbReference>
<evidence type="ECO:0000313" key="3">
    <source>
        <dbReference type="Proteomes" id="UP000220527"/>
    </source>
</evidence>
<sequence>MVIFRQTTMTRCMRVMRLAERDPRRGGRVALRWLHHGGRTAYADLALGWALLRWERLAAAEALLAAAAVALPPADHGARLHCQRAQLMLAQLQGAKHDLQDRWEAHVAACAALHLDAAIVAARCEQAAHLNLLGHYSAARALMRAVGPLVATCGRLALRARWLHVSGVAAIGCGDLAAARQALNQAGQLFHHLGYRAEVARVAFEQGWLALRSEQLSLAARALRYARALYLRLDLPFRVALCTRDLGTVAYLQNEYDQALAWGVAARHQFLALGRAYHAAGCDFNLGTVAHVSGLYDLALAAYQRAEATYREHGHPFQAFVAGRNQVLVLCAQDRPHDALALADTLAPQGSALGDELGACELLAARAQALRGLGRTAEAAQAWLVAANRFAALGNHGAAATSRLELAWLQLDSAAPEITATLLHDVARQLNERPAQLWRVHYGLGLLAARQGDLAAARAAYVRAVKLVARMRRRLASEHASSGIFRQAQALHHTAMTLAAQMDDHELLLLLADHQHSLSFAAQFGQAAAPTATALLREAAGRALRQAIMGPTTTSQYEAALNHYRSALLQTRHTTPITLEHTALSRTQKPIGTPCSTICNLQSTIVHGITPRAAPPYTEYDLACLRRELTAAYGTAWTLLCPLFTDDLLLLFGVTPEGSFCTQRPYTSQMRQLFDRACLPTQRQMTYRDLERLRVAHRLPWQTLDDLGHLLLPSWLRARLGPQHRLLILPSGPLHGLAWAALRVEGAWLCEAAILLLLPHLRAARPPPRSDPNAPALLIGCSQFGPRAPELPLVGTVLDLVAQTWRGPCEQLRDGAATLAALRAANSHHALRRYGLIQLASHAQLGGADGLLAQIQLADDAMLLDEVAQLRIQADLVVLSACEGGASAVLPGDEVLSLSRALLTAGAHSVIASLWTVYDQGLLALLQPLYQALASGHDPPTALALAQRTLCNRPAEANSMLHTPYIWGGFHVVCR</sequence>
<evidence type="ECO:0000313" key="2">
    <source>
        <dbReference type="EMBL" id="PDW03005.1"/>
    </source>
</evidence>
<protein>
    <recommendedName>
        <fullName evidence="1">CHAT domain-containing protein</fullName>
    </recommendedName>
</protein>
<dbReference type="OrthoDB" id="134954at2"/>
<dbReference type="AlphaFoldDB" id="A0A2A6RJD9"/>